<gene>
    <name evidence="2" type="ORF">K443DRAFT_685050</name>
    <name evidence="3" type="ORF">K443DRAFT_685053</name>
</gene>
<reference evidence="4" key="2">
    <citation type="submission" date="2015-01" db="EMBL/GenBank/DDBJ databases">
        <title>Evolutionary Origins and Diversification of the Mycorrhizal Mutualists.</title>
        <authorList>
            <consortium name="DOE Joint Genome Institute"/>
            <consortium name="Mycorrhizal Genomics Consortium"/>
            <person name="Kohler A."/>
            <person name="Kuo A."/>
            <person name="Nagy L.G."/>
            <person name="Floudas D."/>
            <person name="Copeland A."/>
            <person name="Barry K.W."/>
            <person name="Cichocki N."/>
            <person name="Veneault-Fourrey C."/>
            <person name="LaButti K."/>
            <person name="Lindquist E.A."/>
            <person name="Lipzen A."/>
            <person name="Lundell T."/>
            <person name="Morin E."/>
            <person name="Murat C."/>
            <person name="Riley R."/>
            <person name="Ohm R."/>
            <person name="Sun H."/>
            <person name="Tunlid A."/>
            <person name="Henrissat B."/>
            <person name="Grigoriev I.V."/>
            <person name="Hibbett D.S."/>
            <person name="Martin F."/>
        </authorList>
    </citation>
    <scope>NUCLEOTIDE SEQUENCE [LARGE SCALE GENOMIC DNA]</scope>
    <source>
        <strain evidence="4">LaAM-08-1</strain>
    </source>
</reference>
<reference evidence="2" key="3">
    <citation type="submission" date="2015-02" db="EMBL/GenBank/DDBJ databases">
        <title>Evolutionary Origins and Diversification of the Mycorrhizal Mutualists.</title>
        <authorList>
            <consortium name="DOE Joint Genome Institute"/>
            <consortium name="Mycorrhizal Genomics Consortium"/>
            <person name="Kohler A."/>
            <person name="Kuo A."/>
            <person name="Nagy L.G."/>
            <person name="Floudas D."/>
            <person name="Copeland A."/>
            <person name="Barry K.W."/>
            <person name="Cichocki N."/>
            <person name="Veneault-Fourrey C."/>
            <person name="LaButti K."/>
            <person name="Lindquist E.A."/>
            <person name="Lipzen A."/>
            <person name="Lundell T."/>
            <person name="Morin E."/>
            <person name="Murat C."/>
            <person name="Riley R."/>
            <person name="Ohm R."/>
            <person name="Sun H."/>
            <person name="Tunlid A."/>
            <person name="Henrissat B."/>
            <person name="Grigoriev I.V."/>
            <person name="Hibbett D.S."/>
            <person name="Martin F."/>
        </authorList>
    </citation>
    <scope>NUCLEOTIDE SEQUENCE</scope>
    <source>
        <strain evidence="2 4">LaAM-08-1</strain>
    </source>
</reference>
<evidence type="ECO:0000313" key="2">
    <source>
        <dbReference type="EMBL" id="KIJ92797.1"/>
    </source>
</evidence>
<keyword evidence="4" id="KW-1185">Reference proteome</keyword>
<proteinExistence type="predicted"/>
<name>A0A0C9X8X7_9AGAR</name>
<feature type="region of interest" description="Disordered" evidence="1">
    <location>
        <begin position="25"/>
        <end position="53"/>
    </location>
</feature>
<protein>
    <submittedName>
        <fullName evidence="2">Unplaced genomic scaffold K443scaffold_349, whole genome shotgun sequence</fullName>
    </submittedName>
</protein>
<dbReference type="Proteomes" id="UP000054477">
    <property type="component" value="Unassembled WGS sequence"/>
</dbReference>
<evidence type="ECO:0000256" key="1">
    <source>
        <dbReference type="SAM" id="MobiDB-lite"/>
    </source>
</evidence>
<dbReference type="EMBL" id="KN838884">
    <property type="protein sequence ID" value="KIJ92802.1"/>
    <property type="molecule type" value="Genomic_DNA"/>
</dbReference>
<dbReference type="HOGENOM" id="CLU_3069046_0_0_1"/>
<evidence type="ECO:0000313" key="3">
    <source>
        <dbReference type="EMBL" id="KIJ92802.1"/>
    </source>
</evidence>
<reference evidence="2 4" key="1">
    <citation type="submission" date="2014-04" db="EMBL/GenBank/DDBJ databases">
        <authorList>
            <consortium name="DOE Joint Genome Institute"/>
            <person name="Kuo A."/>
            <person name="Kohler A."/>
            <person name="Nagy L.G."/>
            <person name="Floudas D."/>
            <person name="Copeland A."/>
            <person name="Barry K.W."/>
            <person name="Cichocki N."/>
            <person name="Veneault-Fourrey C."/>
            <person name="LaButti K."/>
            <person name="Lindquist E.A."/>
            <person name="Lipzen A."/>
            <person name="Lundell T."/>
            <person name="Morin E."/>
            <person name="Murat C."/>
            <person name="Sun H."/>
            <person name="Tunlid A."/>
            <person name="Henrissat B."/>
            <person name="Grigoriev I.V."/>
            <person name="Hibbett D.S."/>
            <person name="Martin F."/>
            <person name="Nordberg H.P."/>
            <person name="Cantor M.N."/>
            <person name="Hua S.X."/>
        </authorList>
    </citation>
    <scope>NUCLEOTIDE SEQUENCE [LARGE SCALE GENOMIC DNA]</scope>
    <source>
        <strain evidence="2 4">LaAM-08-1</strain>
    </source>
</reference>
<sequence length="53" mass="5847">MCMKRGACCQYLLFNGLLSWCNRKASNPTSPTSHQSASPTARSSTLRSKPSKR</sequence>
<organism evidence="2 4">
    <name type="scientific">Laccaria amethystina LaAM-08-1</name>
    <dbReference type="NCBI Taxonomy" id="1095629"/>
    <lineage>
        <taxon>Eukaryota</taxon>
        <taxon>Fungi</taxon>
        <taxon>Dikarya</taxon>
        <taxon>Basidiomycota</taxon>
        <taxon>Agaricomycotina</taxon>
        <taxon>Agaricomycetes</taxon>
        <taxon>Agaricomycetidae</taxon>
        <taxon>Agaricales</taxon>
        <taxon>Agaricineae</taxon>
        <taxon>Hydnangiaceae</taxon>
        <taxon>Laccaria</taxon>
    </lineage>
</organism>
<dbReference type="AlphaFoldDB" id="A0A0C9X8X7"/>
<dbReference type="EMBL" id="KN838884">
    <property type="protein sequence ID" value="KIJ92797.1"/>
    <property type="molecule type" value="Genomic_DNA"/>
</dbReference>
<accession>A0A0C9X8X7</accession>
<evidence type="ECO:0000313" key="4">
    <source>
        <dbReference type="Proteomes" id="UP000054477"/>
    </source>
</evidence>